<gene>
    <name evidence="1" type="ORF">HNR71_005786</name>
    <name evidence="2" type="ORF">HPO96_34395</name>
</gene>
<dbReference type="EMBL" id="JABJRC010000012">
    <property type="protein sequence ID" value="NOL45350.1"/>
    <property type="molecule type" value="Genomic_DNA"/>
</dbReference>
<evidence type="ECO:0000313" key="1">
    <source>
        <dbReference type="EMBL" id="MBB6570149.1"/>
    </source>
</evidence>
<dbReference type="AlphaFoldDB" id="A0A7Y4P4P3"/>
<organism evidence="2 3">
    <name type="scientific">Kribbella sandramycini</name>
    <dbReference type="NCBI Taxonomy" id="60450"/>
    <lineage>
        <taxon>Bacteria</taxon>
        <taxon>Bacillati</taxon>
        <taxon>Actinomycetota</taxon>
        <taxon>Actinomycetes</taxon>
        <taxon>Propionibacteriales</taxon>
        <taxon>Kribbellaceae</taxon>
        <taxon>Kribbella</taxon>
    </lineage>
</organism>
<dbReference type="Proteomes" id="UP000553957">
    <property type="component" value="Unassembled WGS sequence"/>
</dbReference>
<protein>
    <submittedName>
        <fullName evidence="2">Uncharacterized protein</fullName>
    </submittedName>
</protein>
<dbReference type="NCBIfam" id="NF040657">
    <property type="entry name" value="immun_SitI3"/>
    <property type="match status" value="1"/>
</dbReference>
<evidence type="ECO:0000313" key="3">
    <source>
        <dbReference type="Proteomes" id="UP000534306"/>
    </source>
</evidence>
<reference evidence="1 4" key="2">
    <citation type="submission" date="2020-08" db="EMBL/GenBank/DDBJ databases">
        <title>Sequencing the genomes of 1000 actinobacteria strains.</title>
        <authorList>
            <person name="Klenk H.-P."/>
        </authorList>
    </citation>
    <scope>NUCLEOTIDE SEQUENCE [LARGE SCALE GENOMIC DNA]</scope>
    <source>
        <strain evidence="1 4">DSM 15626</strain>
    </source>
</reference>
<comment type="caution">
    <text evidence="2">The sequence shown here is derived from an EMBL/GenBank/DDBJ whole genome shotgun (WGS) entry which is preliminary data.</text>
</comment>
<dbReference type="EMBL" id="JACHKF010000001">
    <property type="protein sequence ID" value="MBB6570149.1"/>
    <property type="molecule type" value="Genomic_DNA"/>
</dbReference>
<keyword evidence="3" id="KW-1185">Reference proteome</keyword>
<accession>A0A7Y4P4P3</accession>
<dbReference type="RefSeq" id="WP_171678653.1">
    <property type="nucleotide sequence ID" value="NZ_BAAAGT010000005.1"/>
</dbReference>
<reference evidence="2 3" key="1">
    <citation type="submission" date="2020-05" db="EMBL/GenBank/DDBJ databases">
        <title>Genome sequence of Kribbella sandramycini ATCC 39419.</title>
        <authorList>
            <person name="Maclea K.S."/>
            <person name="Fair J.L."/>
        </authorList>
    </citation>
    <scope>NUCLEOTIDE SEQUENCE [LARGE SCALE GENOMIC DNA]</scope>
    <source>
        <strain evidence="2 3">ATCC 39419</strain>
    </source>
</reference>
<sequence>MAIEYVFQLCTTTPVQAFAHLEGKSSTGLLTTVRPDGRANLVLVEPELSVGFRFDKIAEPEPQYAELVRTVVRLLADEPGDAMLQQDFERILLLRRGTDVQLGDIWLWSNPEWLALIPSPYTRRPMPYPEDC</sequence>
<dbReference type="InterPro" id="IPR049799">
    <property type="entry name" value="SitI3-like"/>
</dbReference>
<evidence type="ECO:0000313" key="2">
    <source>
        <dbReference type="EMBL" id="NOL45350.1"/>
    </source>
</evidence>
<proteinExistence type="predicted"/>
<evidence type="ECO:0000313" key="4">
    <source>
        <dbReference type="Proteomes" id="UP000553957"/>
    </source>
</evidence>
<name>A0A7Y4P4P3_9ACTN</name>
<dbReference type="Proteomes" id="UP000534306">
    <property type="component" value="Unassembled WGS sequence"/>
</dbReference>